<name>A0ABW4JUS8_9HYPH</name>
<protein>
    <submittedName>
        <fullName evidence="2">DUF1178 family protein</fullName>
    </submittedName>
</protein>
<evidence type="ECO:0000313" key="2">
    <source>
        <dbReference type="EMBL" id="MFD1695904.1"/>
    </source>
</evidence>
<sequence length="181" mass="19673">MIRYRLVCDQSHDFEAWFRNSEDFDTQSRRKLVTCPQCGSATVGKGLMAPSVSTSRKQEQVAREMAALQGAGAPEDTTPAQVQAPAKVPVPQPAPAAASASLMTQDPRIAALVEGVRALRTKLLENSDYVGTDFAEEARRIHYGEAEARTIHGETSLEDARELIEEGVSLVPIPVLPDDQN</sequence>
<comment type="caution">
    <text evidence="2">The sequence shown here is derived from an EMBL/GenBank/DDBJ whole genome shotgun (WGS) entry which is preliminary data.</text>
</comment>
<feature type="region of interest" description="Disordered" evidence="1">
    <location>
        <begin position="71"/>
        <end position="93"/>
    </location>
</feature>
<reference evidence="3" key="1">
    <citation type="journal article" date="2019" name="Int. J. Syst. Evol. Microbiol.">
        <title>The Global Catalogue of Microorganisms (GCM) 10K type strain sequencing project: providing services to taxonomists for standard genome sequencing and annotation.</title>
        <authorList>
            <consortium name="The Broad Institute Genomics Platform"/>
            <consortium name="The Broad Institute Genome Sequencing Center for Infectious Disease"/>
            <person name="Wu L."/>
            <person name="Ma J."/>
        </authorList>
    </citation>
    <scope>NUCLEOTIDE SEQUENCE [LARGE SCALE GENOMIC DNA]</scope>
    <source>
        <strain evidence="3">JCM 3369</strain>
    </source>
</reference>
<evidence type="ECO:0000313" key="3">
    <source>
        <dbReference type="Proteomes" id="UP001597327"/>
    </source>
</evidence>
<dbReference type="RefSeq" id="WP_149894134.1">
    <property type="nucleotide sequence ID" value="NZ_JBHUFA010000003.1"/>
</dbReference>
<organism evidence="2 3">
    <name type="scientific">Roseibium aestuarii</name>
    <dbReference type="NCBI Taxonomy" id="2600299"/>
    <lineage>
        <taxon>Bacteria</taxon>
        <taxon>Pseudomonadati</taxon>
        <taxon>Pseudomonadota</taxon>
        <taxon>Alphaproteobacteria</taxon>
        <taxon>Hyphomicrobiales</taxon>
        <taxon>Stappiaceae</taxon>
        <taxon>Roseibium</taxon>
    </lineage>
</organism>
<dbReference type="EMBL" id="JBHUFA010000003">
    <property type="protein sequence ID" value="MFD1695904.1"/>
    <property type="molecule type" value="Genomic_DNA"/>
</dbReference>
<evidence type="ECO:0000256" key="1">
    <source>
        <dbReference type="SAM" id="MobiDB-lite"/>
    </source>
</evidence>
<keyword evidence="3" id="KW-1185">Reference proteome</keyword>
<accession>A0ABW4JUS8</accession>
<dbReference type="Proteomes" id="UP001597327">
    <property type="component" value="Unassembled WGS sequence"/>
</dbReference>
<gene>
    <name evidence="2" type="ORF">ACFSC7_10290</name>
</gene>
<dbReference type="InterPro" id="IPR009562">
    <property type="entry name" value="DUF1178"/>
</dbReference>
<proteinExistence type="predicted"/>
<dbReference type="PIRSF" id="PIRSF032131">
    <property type="entry name" value="UCP032131"/>
    <property type="match status" value="1"/>
</dbReference>
<dbReference type="Pfam" id="PF06676">
    <property type="entry name" value="DUF1178"/>
    <property type="match status" value="1"/>
</dbReference>